<reference evidence="1 2" key="1">
    <citation type="submission" date="2019-05" db="EMBL/GenBank/DDBJ databases">
        <title>Another draft genome of Portunus trituberculatus and its Hox gene families provides insights of decapod evolution.</title>
        <authorList>
            <person name="Jeong J.-H."/>
            <person name="Song I."/>
            <person name="Kim S."/>
            <person name="Choi T."/>
            <person name="Kim D."/>
            <person name="Ryu S."/>
            <person name="Kim W."/>
        </authorList>
    </citation>
    <scope>NUCLEOTIDE SEQUENCE [LARGE SCALE GENOMIC DNA]</scope>
    <source>
        <tissue evidence="1">Muscle</tissue>
    </source>
</reference>
<gene>
    <name evidence="1" type="ORF">E2C01_059867</name>
</gene>
<dbReference type="Proteomes" id="UP000324222">
    <property type="component" value="Unassembled WGS sequence"/>
</dbReference>
<sequence length="69" mass="8529">MQREAIKYLDNMLRRDDFNCKNIKWREMKVMENAGQWSKEVLQLTMVNTMDQWVEESTRYRGRRRTIVT</sequence>
<organism evidence="1 2">
    <name type="scientific">Portunus trituberculatus</name>
    <name type="common">Swimming crab</name>
    <name type="synonym">Neptunus trituberculatus</name>
    <dbReference type="NCBI Taxonomy" id="210409"/>
    <lineage>
        <taxon>Eukaryota</taxon>
        <taxon>Metazoa</taxon>
        <taxon>Ecdysozoa</taxon>
        <taxon>Arthropoda</taxon>
        <taxon>Crustacea</taxon>
        <taxon>Multicrustacea</taxon>
        <taxon>Malacostraca</taxon>
        <taxon>Eumalacostraca</taxon>
        <taxon>Eucarida</taxon>
        <taxon>Decapoda</taxon>
        <taxon>Pleocyemata</taxon>
        <taxon>Brachyura</taxon>
        <taxon>Eubrachyura</taxon>
        <taxon>Portunoidea</taxon>
        <taxon>Portunidae</taxon>
        <taxon>Portuninae</taxon>
        <taxon>Portunus</taxon>
    </lineage>
</organism>
<keyword evidence="2" id="KW-1185">Reference proteome</keyword>
<name>A0A5B7GZK9_PORTR</name>
<protein>
    <submittedName>
        <fullName evidence="1">Uncharacterized protein</fullName>
    </submittedName>
</protein>
<accession>A0A5B7GZK9</accession>
<comment type="caution">
    <text evidence="1">The sequence shown here is derived from an EMBL/GenBank/DDBJ whole genome shotgun (WGS) entry which is preliminary data.</text>
</comment>
<evidence type="ECO:0000313" key="2">
    <source>
        <dbReference type="Proteomes" id="UP000324222"/>
    </source>
</evidence>
<dbReference type="AlphaFoldDB" id="A0A5B7GZK9"/>
<dbReference type="EMBL" id="VSRR010023742">
    <property type="protein sequence ID" value="MPC65731.1"/>
    <property type="molecule type" value="Genomic_DNA"/>
</dbReference>
<evidence type="ECO:0000313" key="1">
    <source>
        <dbReference type="EMBL" id="MPC65731.1"/>
    </source>
</evidence>
<proteinExistence type="predicted"/>